<dbReference type="InterPro" id="IPR050907">
    <property type="entry name" value="SRSF"/>
</dbReference>
<dbReference type="AlphaFoldDB" id="A0A3M7Q8N2"/>
<evidence type="ECO:0000313" key="4">
    <source>
        <dbReference type="EMBL" id="RNA07562.1"/>
    </source>
</evidence>
<dbReference type="GO" id="GO:0003723">
    <property type="term" value="F:RNA binding"/>
    <property type="evidence" value="ECO:0007669"/>
    <property type="project" value="UniProtKB-UniRule"/>
</dbReference>
<reference evidence="4 5" key="1">
    <citation type="journal article" date="2018" name="Sci. Rep.">
        <title>Genomic signatures of local adaptation to the degree of environmental predictability in rotifers.</title>
        <authorList>
            <person name="Franch-Gras L."/>
            <person name="Hahn C."/>
            <person name="Garcia-Roger E.M."/>
            <person name="Carmona M.J."/>
            <person name="Serra M."/>
            <person name="Gomez A."/>
        </authorList>
    </citation>
    <scope>NUCLEOTIDE SEQUENCE [LARGE SCALE GENOMIC DNA]</scope>
    <source>
        <strain evidence="4">HYR1</strain>
    </source>
</reference>
<comment type="caution">
    <text evidence="4">The sequence shown here is derived from an EMBL/GenBank/DDBJ whole genome shotgun (WGS) entry which is preliminary data.</text>
</comment>
<dbReference type="OrthoDB" id="5970at2759"/>
<dbReference type="InterPro" id="IPR000504">
    <property type="entry name" value="RRM_dom"/>
</dbReference>
<evidence type="ECO:0000256" key="2">
    <source>
        <dbReference type="SAM" id="MobiDB-lite"/>
    </source>
</evidence>
<dbReference type="Proteomes" id="UP000276133">
    <property type="component" value="Unassembled WGS sequence"/>
</dbReference>
<feature type="compositionally biased region" description="Basic and acidic residues" evidence="2">
    <location>
        <begin position="119"/>
        <end position="132"/>
    </location>
</feature>
<keyword evidence="1" id="KW-0694">RNA-binding</keyword>
<dbReference type="PANTHER" id="PTHR23147">
    <property type="entry name" value="SERINE/ARGININE RICH SPLICING FACTOR"/>
    <property type="match status" value="1"/>
</dbReference>
<dbReference type="FunFam" id="3.30.70.330:FF:001074">
    <property type="entry name" value="Splicing factor, arginine/serine-rich 7"/>
    <property type="match status" value="1"/>
</dbReference>
<dbReference type="InterPro" id="IPR035979">
    <property type="entry name" value="RBD_domain_sf"/>
</dbReference>
<dbReference type="InterPro" id="IPR012677">
    <property type="entry name" value="Nucleotide-bd_a/b_plait_sf"/>
</dbReference>
<dbReference type="PROSITE" id="PS50102">
    <property type="entry name" value="RRM"/>
    <property type="match status" value="1"/>
</dbReference>
<feature type="domain" description="RRM" evidence="3">
    <location>
        <begin position="10"/>
        <end position="83"/>
    </location>
</feature>
<dbReference type="Gene3D" id="3.30.70.330">
    <property type="match status" value="1"/>
</dbReference>
<protein>
    <submittedName>
        <fullName evidence="4">Serine arginine-rich splicing factor 3 isoform X2</fullName>
    </submittedName>
</protein>
<proteinExistence type="predicted"/>
<dbReference type="CDD" id="cd12373">
    <property type="entry name" value="RRM_SRSF3_like"/>
    <property type="match status" value="1"/>
</dbReference>
<organism evidence="4 5">
    <name type="scientific">Brachionus plicatilis</name>
    <name type="common">Marine rotifer</name>
    <name type="synonym">Brachionus muelleri</name>
    <dbReference type="NCBI Taxonomy" id="10195"/>
    <lineage>
        <taxon>Eukaryota</taxon>
        <taxon>Metazoa</taxon>
        <taxon>Spiralia</taxon>
        <taxon>Gnathifera</taxon>
        <taxon>Rotifera</taxon>
        <taxon>Eurotatoria</taxon>
        <taxon>Monogononta</taxon>
        <taxon>Pseudotrocha</taxon>
        <taxon>Ploima</taxon>
        <taxon>Brachionidae</taxon>
        <taxon>Brachionus</taxon>
    </lineage>
</organism>
<dbReference type="STRING" id="10195.A0A3M7Q8N2"/>
<gene>
    <name evidence="4" type="ORF">BpHYR1_002368</name>
</gene>
<dbReference type="SUPFAM" id="SSF54928">
    <property type="entry name" value="RNA-binding domain, RBD"/>
    <property type="match status" value="1"/>
</dbReference>
<dbReference type="Pfam" id="PF00076">
    <property type="entry name" value="RRM_1"/>
    <property type="match status" value="1"/>
</dbReference>
<evidence type="ECO:0000259" key="3">
    <source>
        <dbReference type="PROSITE" id="PS50102"/>
    </source>
</evidence>
<keyword evidence="5" id="KW-1185">Reference proteome</keyword>
<feature type="compositionally biased region" description="Polar residues" evidence="2">
    <location>
        <begin position="133"/>
        <end position="142"/>
    </location>
</feature>
<feature type="region of interest" description="Disordered" evidence="2">
    <location>
        <begin position="119"/>
        <end position="143"/>
    </location>
</feature>
<evidence type="ECO:0000313" key="5">
    <source>
        <dbReference type="Proteomes" id="UP000276133"/>
    </source>
</evidence>
<dbReference type="SMART" id="SM00360">
    <property type="entry name" value="RRM"/>
    <property type="match status" value="1"/>
</dbReference>
<name>A0A3M7Q8N2_BRAPC</name>
<accession>A0A3M7Q8N2</accession>
<sequence length="161" mass="18297">MSRHTGPIDCKVYVGGLPRNASKEEIERAFGDYGKLTNVFVARNPHGFAFIEFEDRRDAEDAVKALDGRLLCGSRVRVELSHGKSRPKGPFRRGGPPRRRRSRTLLIYRMSEDQVLDREVGLDRDQEAEKRTTGAQGESNEISPEVVLKPNMVCKYKIMCF</sequence>
<dbReference type="EMBL" id="REGN01007001">
    <property type="protein sequence ID" value="RNA07562.1"/>
    <property type="molecule type" value="Genomic_DNA"/>
</dbReference>
<evidence type="ECO:0000256" key="1">
    <source>
        <dbReference type="PROSITE-ProRule" id="PRU00176"/>
    </source>
</evidence>